<dbReference type="EMBL" id="MU863686">
    <property type="protein sequence ID" value="KAK4097058.1"/>
    <property type="molecule type" value="Genomic_DNA"/>
</dbReference>
<keyword evidence="2" id="KW-1185">Reference proteome</keyword>
<proteinExistence type="predicted"/>
<sequence>MEMHYLLGFAKGSDRPKLPVFLWDDHLSLSQTCALKPAYLTDSILLPGRRISTCCTDIHWQIRSVLRPSNGSELAVILRQGGHAHSWRANSPHLLSTKSEISPRSAFISAVHSGSHTLNENDWDDFPTLHAMPPSACGL</sequence>
<dbReference type="Proteomes" id="UP001305647">
    <property type="component" value="Unassembled WGS sequence"/>
</dbReference>
<dbReference type="AlphaFoldDB" id="A0AAN6PSP3"/>
<reference evidence="1" key="1">
    <citation type="journal article" date="2023" name="Mol. Phylogenet. Evol.">
        <title>Genome-scale phylogeny and comparative genomics of the fungal order Sordariales.</title>
        <authorList>
            <person name="Hensen N."/>
            <person name="Bonometti L."/>
            <person name="Westerberg I."/>
            <person name="Brannstrom I.O."/>
            <person name="Guillou S."/>
            <person name="Cros-Aarteil S."/>
            <person name="Calhoun S."/>
            <person name="Haridas S."/>
            <person name="Kuo A."/>
            <person name="Mondo S."/>
            <person name="Pangilinan J."/>
            <person name="Riley R."/>
            <person name="LaButti K."/>
            <person name="Andreopoulos B."/>
            <person name="Lipzen A."/>
            <person name="Chen C."/>
            <person name="Yan M."/>
            <person name="Daum C."/>
            <person name="Ng V."/>
            <person name="Clum A."/>
            <person name="Steindorff A."/>
            <person name="Ohm R.A."/>
            <person name="Martin F."/>
            <person name="Silar P."/>
            <person name="Natvig D.O."/>
            <person name="Lalanne C."/>
            <person name="Gautier V."/>
            <person name="Ament-Velasquez S.L."/>
            <person name="Kruys A."/>
            <person name="Hutchinson M.I."/>
            <person name="Powell A.J."/>
            <person name="Barry K."/>
            <person name="Miller A.N."/>
            <person name="Grigoriev I.V."/>
            <person name="Debuchy R."/>
            <person name="Gladieux P."/>
            <person name="Hiltunen Thoren M."/>
            <person name="Johannesson H."/>
        </authorList>
    </citation>
    <scope>NUCLEOTIDE SEQUENCE</scope>
    <source>
        <strain evidence="1">CBS 757.83</strain>
    </source>
</reference>
<reference evidence="1" key="2">
    <citation type="submission" date="2023-05" db="EMBL/GenBank/DDBJ databases">
        <authorList>
            <consortium name="Lawrence Berkeley National Laboratory"/>
            <person name="Steindorff A."/>
            <person name="Hensen N."/>
            <person name="Bonometti L."/>
            <person name="Westerberg I."/>
            <person name="Brannstrom I.O."/>
            <person name="Guillou S."/>
            <person name="Cros-Aarteil S."/>
            <person name="Calhoun S."/>
            <person name="Haridas S."/>
            <person name="Kuo A."/>
            <person name="Mondo S."/>
            <person name="Pangilinan J."/>
            <person name="Riley R."/>
            <person name="Labutti K."/>
            <person name="Andreopoulos B."/>
            <person name="Lipzen A."/>
            <person name="Chen C."/>
            <person name="Yanf M."/>
            <person name="Daum C."/>
            <person name="Ng V."/>
            <person name="Clum A."/>
            <person name="Ohm R."/>
            <person name="Martin F."/>
            <person name="Silar P."/>
            <person name="Natvig D."/>
            <person name="Lalanne C."/>
            <person name="Gautier V."/>
            <person name="Ament-Velasquez S.L."/>
            <person name="Kruys A."/>
            <person name="Hutchinson M.I."/>
            <person name="Powell A.J."/>
            <person name="Barry K."/>
            <person name="Miller A.N."/>
            <person name="Grigoriev I.V."/>
            <person name="Debuchy R."/>
            <person name="Gladieux P."/>
            <person name="Thoren M.H."/>
            <person name="Johannesson H."/>
        </authorList>
    </citation>
    <scope>NUCLEOTIDE SEQUENCE</scope>
    <source>
        <strain evidence="1">CBS 757.83</strain>
    </source>
</reference>
<accession>A0AAN6PSP3</accession>
<evidence type="ECO:0000313" key="2">
    <source>
        <dbReference type="Proteomes" id="UP001305647"/>
    </source>
</evidence>
<name>A0AAN6PSP3_9PEZI</name>
<gene>
    <name evidence="1" type="ORF">N658DRAFT_314067</name>
</gene>
<organism evidence="1 2">
    <name type="scientific">Parathielavia hyrcaniae</name>
    <dbReference type="NCBI Taxonomy" id="113614"/>
    <lineage>
        <taxon>Eukaryota</taxon>
        <taxon>Fungi</taxon>
        <taxon>Dikarya</taxon>
        <taxon>Ascomycota</taxon>
        <taxon>Pezizomycotina</taxon>
        <taxon>Sordariomycetes</taxon>
        <taxon>Sordariomycetidae</taxon>
        <taxon>Sordariales</taxon>
        <taxon>Chaetomiaceae</taxon>
        <taxon>Parathielavia</taxon>
    </lineage>
</organism>
<protein>
    <submittedName>
        <fullName evidence="1">Uncharacterized protein</fullName>
    </submittedName>
</protein>
<comment type="caution">
    <text evidence="1">The sequence shown here is derived from an EMBL/GenBank/DDBJ whole genome shotgun (WGS) entry which is preliminary data.</text>
</comment>
<evidence type="ECO:0000313" key="1">
    <source>
        <dbReference type="EMBL" id="KAK4097058.1"/>
    </source>
</evidence>